<sequence length="500" mass="52856">MSTFGTYSVAYSGMYTNQAALTTTSTNLANVDTTGASKVQLTSADSSTTQSDGTTSVNGVTVETITRSRDIYLDSTYRTENADSTYLAVKSGNLEYMDTLLSEYSTTTTDDDGNTTTTDGLEASITDFFSAWETLCTSTTSSSETDRTAVVTAATDLLSKLVSIDEDLQQLQADAVTGVQDGVDSLNDYAGQVAELNAQITLAEAGGGEASYLRDQRDALLDEMSSLANITVSEESNGSVTVTIDGETLVEGDSTNTLTVEGTGTTDDPLKVVWADSDSDNEADITSGSIGAYLEDADQTGYESIDTSDLPYSFSTDATSSISTMRQAINDLITTLATEINSLCTSGVDLNGDAGLDFFTTIDSSEPLSITNIQVNPELSDPDKVVTSSSGEDGDYSIADAIYDLESDTSCYESEDSALDIIDFYTALTTWLGTEGDTASSDYETQAALVSQLDYQRQAVSAISIDEEMSNMIKFQTAYAASAKVMSTIDSMIAGLIDAV</sequence>
<evidence type="ECO:0000259" key="8">
    <source>
        <dbReference type="Pfam" id="PF00460"/>
    </source>
</evidence>
<organism evidence="11 12">
    <name type="scientific">Sporomusa silvacetica DSM 10669</name>
    <dbReference type="NCBI Taxonomy" id="1123289"/>
    <lineage>
        <taxon>Bacteria</taxon>
        <taxon>Bacillati</taxon>
        <taxon>Bacillota</taxon>
        <taxon>Negativicutes</taxon>
        <taxon>Selenomonadales</taxon>
        <taxon>Sporomusaceae</taxon>
        <taxon>Sporomusa</taxon>
    </lineage>
</organism>
<comment type="subcellular location">
    <subcellularLocation>
        <location evidence="1 7">Bacterial flagellum</location>
    </subcellularLocation>
    <subcellularLocation>
        <location evidence="2 7">Secreted</location>
    </subcellularLocation>
</comment>
<dbReference type="InterPro" id="IPR002371">
    <property type="entry name" value="FlgK"/>
</dbReference>
<evidence type="ECO:0000256" key="7">
    <source>
        <dbReference type="RuleBase" id="RU362065"/>
    </source>
</evidence>
<dbReference type="InterPro" id="IPR053927">
    <property type="entry name" value="FlgK_helical"/>
</dbReference>
<dbReference type="PROSITE" id="PS00588">
    <property type="entry name" value="FLAGELLA_BB_ROD"/>
    <property type="match status" value="1"/>
</dbReference>
<dbReference type="Pfam" id="PF22638">
    <property type="entry name" value="FlgK_D1"/>
    <property type="match status" value="1"/>
</dbReference>
<dbReference type="PANTHER" id="PTHR30033">
    <property type="entry name" value="FLAGELLAR HOOK-ASSOCIATED PROTEIN 1"/>
    <property type="match status" value="1"/>
</dbReference>
<dbReference type="EMBL" id="CP155573">
    <property type="protein sequence ID" value="XFO64660.1"/>
    <property type="molecule type" value="Genomic_DNA"/>
</dbReference>
<dbReference type="Pfam" id="PF06429">
    <property type="entry name" value="Flg_bbr_C"/>
    <property type="match status" value="1"/>
</dbReference>
<dbReference type="InterPro" id="IPR019776">
    <property type="entry name" value="Flagellar_basal_body_rod_CS"/>
</dbReference>
<dbReference type="SUPFAM" id="SSF64518">
    <property type="entry name" value="Phase 1 flagellin"/>
    <property type="match status" value="1"/>
</dbReference>
<dbReference type="Proteomes" id="UP000216752">
    <property type="component" value="Chromosome"/>
</dbReference>
<dbReference type="RefSeq" id="WP_094606093.1">
    <property type="nucleotide sequence ID" value="NZ_CP155573.1"/>
</dbReference>
<keyword evidence="6 7" id="KW-0975">Bacterial flagellum</keyword>
<evidence type="ECO:0000256" key="3">
    <source>
        <dbReference type="ARBA" id="ARBA00009677"/>
    </source>
</evidence>
<proteinExistence type="inferred from homology"/>
<evidence type="ECO:0000313" key="11">
    <source>
        <dbReference type="EMBL" id="XFO64660.1"/>
    </source>
</evidence>
<gene>
    <name evidence="7" type="primary">flgK</name>
    <name evidence="11" type="ORF">SPSIL_007630</name>
</gene>
<name>A0ABZ3IG53_9FIRM</name>
<dbReference type="NCBIfam" id="TIGR02492">
    <property type="entry name" value="flgK_ends"/>
    <property type="match status" value="1"/>
</dbReference>
<keyword evidence="5 7" id="KW-0964">Secreted</keyword>
<evidence type="ECO:0000256" key="2">
    <source>
        <dbReference type="ARBA" id="ARBA00004613"/>
    </source>
</evidence>
<evidence type="ECO:0000259" key="9">
    <source>
        <dbReference type="Pfam" id="PF06429"/>
    </source>
</evidence>
<accession>A0ABZ3IG53</accession>
<evidence type="ECO:0000256" key="5">
    <source>
        <dbReference type="ARBA" id="ARBA00022525"/>
    </source>
</evidence>
<dbReference type="InterPro" id="IPR001444">
    <property type="entry name" value="Flag_bb_rod_N"/>
</dbReference>
<keyword evidence="12" id="KW-1185">Reference proteome</keyword>
<evidence type="ECO:0000256" key="4">
    <source>
        <dbReference type="ARBA" id="ARBA00016244"/>
    </source>
</evidence>
<evidence type="ECO:0000259" key="10">
    <source>
        <dbReference type="Pfam" id="PF22638"/>
    </source>
</evidence>
<evidence type="ECO:0000313" key="12">
    <source>
        <dbReference type="Proteomes" id="UP000216752"/>
    </source>
</evidence>
<reference evidence="11" key="1">
    <citation type="submission" date="2024-05" db="EMBL/GenBank/DDBJ databases">
        <title>Isolation and characterization of Sporomusa carbonis sp. nov., a carboxydotrophic hydrogenogen in the genus of Sporomusa isolated from a charcoal burning pile.</title>
        <authorList>
            <person name="Boeer T."/>
            <person name="Rosenbaum F."/>
            <person name="Eysell L."/>
            <person name="Mueller V."/>
            <person name="Daniel R."/>
            <person name="Poehlein A."/>
        </authorList>
    </citation>
    <scope>NUCLEOTIDE SEQUENCE [LARGE SCALE GENOMIC DNA]</scope>
    <source>
        <strain evidence="11">DSM 10669</strain>
    </source>
</reference>
<evidence type="ECO:0000256" key="1">
    <source>
        <dbReference type="ARBA" id="ARBA00004365"/>
    </source>
</evidence>
<protein>
    <recommendedName>
        <fullName evidence="4 7">Flagellar hook-associated protein 1</fullName>
        <shortName evidence="7">HAP1</shortName>
    </recommendedName>
</protein>
<feature type="domain" description="Flagellar basal body rod protein N-terminal" evidence="8">
    <location>
        <begin position="9"/>
        <end position="36"/>
    </location>
</feature>
<dbReference type="InterPro" id="IPR010930">
    <property type="entry name" value="Flg_bb/hook_C_dom"/>
</dbReference>
<dbReference type="Pfam" id="PF00460">
    <property type="entry name" value="Flg_bb_rod"/>
    <property type="match status" value="1"/>
</dbReference>
<dbReference type="PANTHER" id="PTHR30033:SF1">
    <property type="entry name" value="FLAGELLAR HOOK-ASSOCIATED PROTEIN 1"/>
    <property type="match status" value="1"/>
</dbReference>
<evidence type="ECO:0000256" key="6">
    <source>
        <dbReference type="ARBA" id="ARBA00023143"/>
    </source>
</evidence>
<feature type="domain" description="Flagellar hook-associated protein FlgK helical" evidence="10">
    <location>
        <begin position="117"/>
        <end position="359"/>
    </location>
</feature>
<comment type="similarity">
    <text evidence="3 7">Belongs to the flagella basal body rod proteins family.</text>
</comment>
<dbReference type="PRINTS" id="PR01005">
    <property type="entry name" value="FLGHOOKAP1"/>
</dbReference>
<feature type="domain" description="Flagellar basal-body/hook protein C-terminal" evidence="9">
    <location>
        <begin position="461"/>
        <end position="494"/>
    </location>
</feature>